<dbReference type="GO" id="GO:0009536">
    <property type="term" value="C:plastid"/>
    <property type="evidence" value="ECO:0007669"/>
    <property type="project" value="TreeGrafter"/>
</dbReference>
<feature type="region of interest" description="Disordered" evidence="1">
    <location>
        <begin position="165"/>
        <end position="229"/>
    </location>
</feature>
<evidence type="ECO:0000313" key="2">
    <source>
        <dbReference type="EMBL" id="CAD6248321.1"/>
    </source>
</evidence>
<dbReference type="Proteomes" id="UP000604825">
    <property type="component" value="Unassembled WGS sequence"/>
</dbReference>
<dbReference type="PANTHER" id="PTHR38357:SF1">
    <property type="entry name" value="EXPRESSED PROTEIN"/>
    <property type="match status" value="1"/>
</dbReference>
<feature type="compositionally biased region" description="Pro residues" evidence="1">
    <location>
        <begin position="51"/>
        <end position="65"/>
    </location>
</feature>
<dbReference type="AlphaFoldDB" id="A0A811PUP1"/>
<feature type="compositionally biased region" description="Basic and acidic residues" evidence="1">
    <location>
        <begin position="215"/>
        <end position="229"/>
    </location>
</feature>
<sequence>MLVPTASGPCLSSPAPPTPTSTTAPPHLIRLPPLTIHPRGRRCQCRARPPRAGPAPTPPPPPAPSSRPARDRVIEFGKHRGQMLGTLSPSYLRWVAAELDYGDTAPWAGLARDVLDDPVYVDRVEWEHAHRFLRGDADGYDYAFDDGGDGPLQEMAERFGWDLSDEEGGAASTSASSAHPTAVASQGRRRKKQSNSSTGGGAKKGSLFDAPDGAGGKRDERRERVRMRREEQVRTAKMDMLGVNAGVADGGVLGSSSARKQAQIRTAKEILGLGRGSRAGEMLDEKRTPGKGGQGASPFPGRQAFLDKVRKLKGDE</sequence>
<evidence type="ECO:0000256" key="1">
    <source>
        <dbReference type="SAM" id="MobiDB-lite"/>
    </source>
</evidence>
<reference evidence="2" key="1">
    <citation type="submission" date="2020-10" db="EMBL/GenBank/DDBJ databases">
        <authorList>
            <person name="Han B."/>
            <person name="Lu T."/>
            <person name="Zhao Q."/>
            <person name="Huang X."/>
            <person name="Zhao Y."/>
        </authorList>
    </citation>
    <scope>NUCLEOTIDE SEQUENCE</scope>
</reference>
<keyword evidence="3" id="KW-1185">Reference proteome</keyword>
<name>A0A811PUP1_9POAL</name>
<comment type="caution">
    <text evidence="2">The sequence shown here is derived from an EMBL/GenBank/DDBJ whole genome shotgun (WGS) entry which is preliminary data.</text>
</comment>
<feature type="region of interest" description="Disordered" evidence="1">
    <location>
        <begin position="273"/>
        <end position="305"/>
    </location>
</feature>
<proteinExistence type="predicted"/>
<organism evidence="2 3">
    <name type="scientific">Miscanthus lutarioriparius</name>
    <dbReference type="NCBI Taxonomy" id="422564"/>
    <lineage>
        <taxon>Eukaryota</taxon>
        <taxon>Viridiplantae</taxon>
        <taxon>Streptophyta</taxon>
        <taxon>Embryophyta</taxon>
        <taxon>Tracheophyta</taxon>
        <taxon>Spermatophyta</taxon>
        <taxon>Magnoliopsida</taxon>
        <taxon>Liliopsida</taxon>
        <taxon>Poales</taxon>
        <taxon>Poaceae</taxon>
        <taxon>PACMAD clade</taxon>
        <taxon>Panicoideae</taxon>
        <taxon>Andropogonodae</taxon>
        <taxon>Andropogoneae</taxon>
        <taxon>Saccharinae</taxon>
        <taxon>Miscanthus</taxon>
    </lineage>
</organism>
<dbReference type="PANTHER" id="PTHR38357">
    <property type="entry name" value="EXPRESSED PROTEIN"/>
    <property type="match status" value="1"/>
</dbReference>
<protein>
    <submittedName>
        <fullName evidence="2">Uncharacterized protein</fullName>
    </submittedName>
</protein>
<gene>
    <name evidence="2" type="ORF">NCGR_LOCUS32465</name>
</gene>
<dbReference type="OrthoDB" id="1897217at2759"/>
<feature type="region of interest" description="Disordered" evidence="1">
    <location>
        <begin position="1"/>
        <end position="69"/>
    </location>
</feature>
<evidence type="ECO:0000313" key="3">
    <source>
        <dbReference type="Proteomes" id="UP000604825"/>
    </source>
</evidence>
<feature type="compositionally biased region" description="Low complexity" evidence="1">
    <location>
        <begin position="170"/>
        <end position="185"/>
    </location>
</feature>
<accession>A0A811PUP1</accession>
<feature type="compositionally biased region" description="Basic residues" evidence="1">
    <location>
        <begin position="38"/>
        <end position="49"/>
    </location>
</feature>
<dbReference type="EMBL" id="CAJGYO010000007">
    <property type="protein sequence ID" value="CAD6248321.1"/>
    <property type="molecule type" value="Genomic_DNA"/>
</dbReference>